<organism evidence="1 2">
    <name type="scientific">Persea americana</name>
    <name type="common">Avocado</name>
    <dbReference type="NCBI Taxonomy" id="3435"/>
    <lineage>
        <taxon>Eukaryota</taxon>
        <taxon>Viridiplantae</taxon>
        <taxon>Streptophyta</taxon>
        <taxon>Embryophyta</taxon>
        <taxon>Tracheophyta</taxon>
        <taxon>Spermatophyta</taxon>
        <taxon>Magnoliopsida</taxon>
        <taxon>Magnoliidae</taxon>
        <taxon>Laurales</taxon>
        <taxon>Lauraceae</taxon>
        <taxon>Persea</taxon>
    </lineage>
</organism>
<name>A0ACC2KUI4_PERAE</name>
<evidence type="ECO:0000313" key="1">
    <source>
        <dbReference type="EMBL" id="KAJ8624811.1"/>
    </source>
</evidence>
<protein>
    <submittedName>
        <fullName evidence="1">Uncharacterized protein</fullName>
    </submittedName>
</protein>
<sequence>MRKEELKTQDLWGFNGDSVKASKSSFSSLLTSKHRDFLLSQEGNQVKVSDLEGKVVGLYFAANWYPPCGQFTPILAGIYNQLRESGAQFEVVFVSSDEDSNAFNEYRATMPWLSIPFADLESKKALTRQFEIEGIPSLVVLQTGNDDGMAQRDGVELIYRFGVEAFPFSKQRLEELENEEREKHERQTIANLLKRQDRDYLLSRSSPQQVTVDSLAGKTVGLYFSAQWGPPCLKFTPKLISVYQKIRQTLAEGKEDEDFEIVLVSSDHDQAAFESYFATMPWLALPFGDQTIKELTRYFDIRAIPWLVILGPDGKTVTRHGRKLVNLHLDKAYPFTQAQLKSLEEQLDEEAKNLPRFEYHEVFGISEEKNKLEEESESQFFNKRRGYSPLNDPSPNRSNRRPRETILLDGCNYEHWLVVMEFSENPKPSKGEMIASYVKTPAAVVGNEEAKKKIYSDYGRDLFVDGKVIHRPQLCFSARQNIRNGPPPRYDKQRETVQRRRRPVCHVLVADITEESDICWFGFWKSISGIIKRDREIYAAASSFPLPKC</sequence>
<dbReference type="Proteomes" id="UP001234297">
    <property type="component" value="Chromosome 11"/>
</dbReference>
<proteinExistence type="predicted"/>
<accession>A0ACC2KUI4</accession>
<comment type="caution">
    <text evidence="1">The sequence shown here is derived from an EMBL/GenBank/DDBJ whole genome shotgun (WGS) entry which is preliminary data.</text>
</comment>
<evidence type="ECO:0000313" key="2">
    <source>
        <dbReference type="Proteomes" id="UP001234297"/>
    </source>
</evidence>
<keyword evidence="2" id="KW-1185">Reference proteome</keyword>
<reference evidence="1 2" key="1">
    <citation type="journal article" date="2022" name="Hortic Res">
        <title>A haplotype resolved chromosomal level avocado genome allows analysis of novel avocado genes.</title>
        <authorList>
            <person name="Nath O."/>
            <person name="Fletcher S.J."/>
            <person name="Hayward A."/>
            <person name="Shaw L.M."/>
            <person name="Masouleh A.K."/>
            <person name="Furtado A."/>
            <person name="Henry R.J."/>
            <person name="Mitter N."/>
        </authorList>
    </citation>
    <scope>NUCLEOTIDE SEQUENCE [LARGE SCALE GENOMIC DNA]</scope>
    <source>
        <strain evidence="2">cv. Hass</strain>
    </source>
</reference>
<dbReference type="EMBL" id="CM056819">
    <property type="protein sequence ID" value="KAJ8624811.1"/>
    <property type="molecule type" value="Genomic_DNA"/>
</dbReference>
<gene>
    <name evidence="1" type="ORF">MRB53_033341</name>
</gene>